<evidence type="ECO:0000313" key="3">
    <source>
        <dbReference type="Proteomes" id="UP000177230"/>
    </source>
</evidence>
<proteinExistence type="predicted"/>
<dbReference type="PANTHER" id="PTHR42912">
    <property type="entry name" value="METHYLTRANSFERASE"/>
    <property type="match status" value="1"/>
</dbReference>
<dbReference type="InterPro" id="IPR029063">
    <property type="entry name" value="SAM-dependent_MTases_sf"/>
</dbReference>
<gene>
    <name evidence="2" type="ORF">A2024_07780</name>
</gene>
<dbReference type="EMBL" id="MFFM01000037">
    <property type="protein sequence ID" value="OGF11157.1"/>
    <property type="molecule type" value="Genomic_DNA"/>
</dbReference>
<dbReference type="Pfam" id="PF13649">
    <property type="entry name" value="Methyltransf_25"/>
    <property type="match status" value="1"/>
</dbReference>
<comment type="caution">
    <text evidence="2">The sequence shown here is derived from an EMBL/GenBank/DDBJ whole genome shotgun (WGS) entry which is preliminary data.</text>
</comment>
<dbReference type="Proteomes" id="UP000177230">
    <property type="component" value="Unassembled WGS sequence"/>
</dbReference>
<dbReference type="SUPFAM" id="SSF53335">
    <property type="entry name" value="S-adenosyl-L-methionine-dependent methyltransferases"/>
    <property type="match status" value="1"/>
</dbReference>
<dbReference type="AlphaFoldDB" id="A0A1F5R9P9"/>
<feature type="domain" description="Methyltransferase" evidence="1">
    <location>
        <begin position="57"/>
        <end position="151"/>
    </location>
</feature>
<evidence type="ECO:0000259" key="1">
    <source>
        <dbReference type="Pfam" id="PF13649"/>
    </source>
</evidence>
<protein>
    <recommendedName>
        <fullName evidence="1">Methyltransferase domain-containing protein</fullName>
    </recommendedName>
</protein>
<sequence length="230" mass="26091">MDEVAQIKKRYQSRKNSTGDRYSLFNRGNLFMLQQRERVLLKLLEKNGKRNFGGYKILEVGCGEGFWLRELMRYGAIPANLYGVDLLPERVARARSLYPNINITQGNCEILAFPGQEFDIVLQSTVFTSILSAEMRRNIAAEMLRVVRRDGIILWYDFRYDNPGNPDVQGIKRSEIVNLFPGCELDLKTTTLAPPLSRRLAGFSWLLCELLSGIGPLCTHHLAVIKPGPG</sequence>
<reference evidence="2 3" key="1">
    <citation type="journal article" date="2016" name="Nat. Commun.">
        <title>Thousands of microbial genomes shed light on interconnected biogeochemical processes in an aquifer system.</title>
        <authorList>
            <person name="Anantharaman K."/>
            <person name="Brown C.T."/>
            <person name="Hug L.A."/>
            <person name="Sharon I."/>
            <person name="Castelle C.J."/>
            <person name="Probst A.J."/>
            <person name="Thomas B.C."/>
            <person name="Singh A."/>
            <person name="Wilkins M.J."/>
            <person name="Karaoz U."/>
            <person name="Brodie E.L."/>
            <person name="Williams K.H."/>
            <person name="Hubbard S.S."/>
            <person name="Banfield J.F."/>
        </authorList>
    </citation>
    <scope>NUCLEOTIDE SEQUENCE [LARGE SCALE GENOMIC DNA]</scope>
</reference>
<evidence type="ECO:0000313" key="2">
    <source>
        <dbReference type="EMBL" id="OGF11157.1"/>
    </source>
</evidence>
<name>A0A1F5R9P9_9BACT</name>
<organism evidence="2 3">
    <name type="scientific">Candidatus Edwardsbacteria bacterium GWF2_54_11</name>
    <dbReference type="NCBI Taxonomy" id="1817851"/>
    <lineage>
        <taxon>Bacteria</taxon>
        <taxon>Candidatus Edwardsiibacteriota</taxon>
    </lineage>
</organism>
<dbReference type="InterPro" id="IPR041698">
    <property type="entry name" value="Methyltransf_25"/>
</dbReference>
<dbReference type="PANTHER" id="PTHR42912:SF45">
    <property type="entry name" value="23S RRNA (GUANINE(745)-N(1))-METHYLTRANSFERASE"/>
    <property type="match status" value="1"/>
</dbReference>
<dbReference type="Gene3D" id="3.40.50.150">
    <property type="entry name" value="Vaccinia Virus protein VP39"/>
    <property type="match status" value="1"/>
</dbReference>
<accession>A0A1F5R9P9</accession>
<dbReference type="GO" id="GO:0008168">
    <property type="term" value="F:methyltransferase activity"/>
    <property type="evidence" value="ECO:0007669"/>
    <property type="project" value="TreeGrafter"/>
</dbReference>
<dbReference type="CDD" id="cd02440">
    <property type="entry name" value="AdoMet_MTases"/>
    <property type="match status" value="1"/>
</dbReference>
<dbReference type="InterPro" id="IPR050508">
    <property type="entry name" value="Methyltransf_Superfamily"/>
</dbReference>